<gene>
    <name evidence="2" type="ORF">ARMOST_16165</name>
</gene>
<accession>A0A284RVF7</accession>
<dbReference type="OrthoDB" id="432234at2759"/>
<protein>
    <submittedName>
        <fullName evidence="2">Uncharacterized protein</fullName>
    </submittedName>
</protein>
<dbReference type="EMBL" id="FUEG01000018">
    <property type="protein sequence ID" value="SJL12734.1"/>
    <property type="molecule type" value="Genomic_DNA"/>
</dbReference>
<dbReference type="Proteomes" id="UP000219338">
    <property type="component" value="Unassembled WGS sequence"/>
</dbReference>
<proteinExistence type="predicted"/>
<sequence>MPVILRSHNISTDLKITNGAQGYLRFIQTDVDDYGYACAKYTVVEFPGCDMHLNGLPPSCFPIQPITWTFRHEVQDNDGKSVNVSVTREQMPFQAGFACTGQVAQGQTMPNVLAYMNEGGFAAYVAASRATGREGLYVAHPVQLEQLNQDLPVDLVREMHKFDAMAWNTLIWHGFRQGSQIPVEDTVGAPYLLVDKPPPTVKNPASIDTVPTCPPSEKKLDTGSKRRRQQNIDANAIFWSSRQYGCTWSQQDWSCAYDTVITSFLYVYLSLSDGHKRNLAGGTTLTASLVRAFDSLDLAEIRTSADPLNSIRDQIRDLLYAAVPAMFP</sequence>
<evidence type="ECO:0000313" key="2">
    <source>
        <dbReference type="EMBL" id="SJL12734.1"/>
    </source>
</evidence>
<evidence type="ECO:0000313" key="3">
    <source>
        <dbReference type="Proteomes" id="UP000219338"/>
    </source>
</evidence>
<dbReference type="AlphaFoldDB" id="A0A284RVF7"/>
<organism evidence="2 3">
    <name type="scientific">Armillaria ostoyae</name>
    <name type="common">Armillaria root rot fungus</name>
    <dbReference type="NCBI Taxonomy" id="47428"/>
    <lineage>
        <taxon>Eukaryota</taxon>
        <taxon>Fungi</taxon>
        <taxon>Dikarya</taxon>
        <taxon>Basidiomycota</taxon>
        <taxon>Agaricomycotina</taxon>
        <taxon>Agaricomycetes</taxon>
        <taxon>Agaricomycetidae</taxon>
        <taxon>Agaricales</taxon>
        <taxon>Marasmiineae</taxon>
        <taxon>Physalacriaceae</taxon>
        <taxon>Armillaria</taxon>
    </lineage>
</organism>
<feature type="region of interest" description="Disordered" evidence="1">
    <location>
        <begin position="203"/>
        <end position="227"/>
    </location>
</feature>
<name>A0A284RVF7_ARMOS</name>
<keyword evidence="3" id="KW-1185">Reference proteome</keyword>
<reference evidence="3" key="1">
    <citation type="journal article" date="2017" name="Nat. Ecol. Evol.">
        <title>Genome expansion and lineage-specific genetic innovations in the forest pathogenic fungi Armillaria.</title>
        <authorList>
            <person name="Sipos G."/>
            <person name="Prasanna A.N."/>
            <person name="Walter M.C."/>
            <person name="O'Connor E."/>
            <person name="Balint B."/>
            <person name="Krizsan K."/>
            <person name="Kiss B."/>
            <person name="Hess J."/>
            <person name="Varga T."/>
            <person name="Slot J."/>
            <person name="Riley R."/>
            <person name="Boka B."/>
            <person name="Rigling D."/>
            <person name="Barry K."/>
            <person name="Lee J."/>
            <person name="Mihaltcheva S."/>
            <person name="LaButti K."/>
            <person name="Lipzen A."/>
            <person name="Waldron R."/>
            <person name="Moloney N.M."/>
            <person name="Sperisen C."/>
            <person name="Kredics L."/>
            <person name="Vagvoelgyi C."/>
            <person name="Patrignani A."/>
            <person name="Fitzpatrick D."/>
            <person name="Nagy I."/>
            <person name="Doyle S."/>
            <person name="Anderson J.B."/>
            <person name="Grigoriev I.V."/>
            <person name="Gueldener U."/>
            <person name="Muensterkoetter M."/>
            <person name="Nagy L.G."/>
        </authorList>
    </citation>
    <scope>NUCLEOTIDE SEQUENCE [LARGE SCALE GENOMIC DNA]</scope>
    <source>
        <strain evidence="3">C18/9</strain>
    </source>
</reference>
<evidence type="ECO:0000256" key="1">
    <source>
        <dbReference type="SAM" id="MobiDB-lite"/>
    </source>
</evidence>